<comment type="caution">
    <text evidence="2">The sequence shown here is derived from an EMBL/GenBank/DDBJ whole genome shotgun (WGS) entry which is preliminary data.</text>
</comment>
<dbReference type="EMBL" id="BMAV01018586">
    <property type="protein sequence ID" value="GFY71048.1"/>
    <property type="molecule type" value="Genomic_DNA"/>
</dbReference>
<evidence type="ECO:0000313" key="3">
    <source>
        <dbReference type="Proteomes" id="UP000886998"/>
    </source>
</evidence>
<gene>
    <name evidence="2" type="primary">NCL1_16020</name>
    <name evidence="2" type="ORF">TNIN_249831</name>
</gene>
<feature type="chain" id="PRO_5036447124" evidence="1">
    <location>
        <begin position="29"/>
        <end position="123"/>
    </location>
</feature>
<name>A0A8X6YEX2_9ARAC</name>
<dbReference type="OrthoDB" id="6437677at2759"/>
<reference evidence="2" key="1">
    <citation type="submission" date="2020-08" db="EMBL/GenBank/DDBJ databases">
        <title>Multicomponent nature underlies the extraordinary mechanical properties of spider dragline silk.</title>
        <authorList>
            <person name="Kono N."/>
            <person name="Nakamura H."/>
            <person name="Mori M."/>
            <person name="Yoshida Y."/>
            <person name="Ohtoshi R."/>
            <person name="Malay A.D."/>
            <person name="Moran D.A.P."/>
            <person name="Tomita M."/>
            <person name="Numata K."/>
            <person name="Arakawa K."/>
        </authorList>
    </citation>
    <scope>NUCLEOTIDE SEQUENCE</scope>
</reference>
<feature type="signal peptide" evidence="1">
    <location>
        <begin position="1"/>
        <end position="28"/>
    </location>
</feature>
<evidence type="ECO:0000313" key="2">
    <source>
        <dbReference type="EMBL" id="GFY71048.1"/>
    </source>
</evidence>
<sequence length="123" mass="14032">MASYKKTSLTWALFLVVLLTTQLRESDAGVNLKLKKLLKKVLLLRALAPKKNIAIIPLPIPLEPILKLLKGKDEKMKMPKLPEMPMGYPMYMMPHADKMMGSDMMMMMNPPEEMKMPTYMAGH</sequence>
<organism evidence="2 3">
    <name type="scientific">Trichonephila inaurata madagascariensis</name>
    <dbReference type="NCBI Taxonomy" id="2747483"/>
    <lineage>
        <taxon>Eukaryota</taxon>
        <taxon>Metazoa</taxon>
        <taxon>Ecdysozoa</taxon>
        <taxon>Arthropoda</taxon>
        <taxon>Chelicerata</taxon>
        <taxon>Arachnida</taxon>
        <taxon>Araneae</taxon>
        <taxon>Araneomorphae</taxon>
        <taxon>Entelegynae</taxon>
        <taxon>Araneoidea</taxon>
        <taxon>Nephilidae</taxon>
        <taxon>Trichonephila</taxon>
        <taxon>Trichonephila inaurata</taxon>
    </lineage>
</organism>
<keyword evidence="1" id="KW-0732">Signal</keyword>
<dbReference type="AlphaFoldDB" id="A0A8X6YEX2"/>
<dbReference type="Proteomes" id="UP000886998">
    <property type="component" value="Unassembled WGS sequence"/>
</dbReference>
<keyword evidence="3" id="KW-1185">Reference proteome</keyword>
<accession>A0A8X6YEX2</accession>
<protein>
    <submittedName>
        <fullName evidence="2">Uncharacterized protein</fullName>
    </submittedName>
</protein>
<evidence type="ECO:0000256" key="1">
    <source>
        <dbReference type="SAM" id="SignalP"/>
    </source>
</evidence>
<proteinExistence type="predicted"/>